<feature type="compositionally biased region" description="Basic and acidic residues" evidence="1">
    <location>
        <begin position="209"/>
        <end position="219"/>
    </location>
</feature>
<evidence type="ECO:0000313" key="2">
    <source>
        <dbReference type="EMBL" id="CAE7464802.1"/>
    </source>
</evidence>
<protein>
    <submittedName>
        <fullName evidence="2">Uncharacterized protein</fullName>
    </submittedName>
</protein>
<evidence type="ECO:0000313" key="3">
    <source>
        <dbReference type="Proteomes" id="UP000604046"/>
    </source>
</evidence>
<dbReference type="AlphaFoldDB" id="A0A812S8Z9"/>
<keyword evidence="3" id="KW-1185">Reference proteome</keyword>
<name>A0A812S8Z9_9DINO</name>
<feature type="compositionally biased region" description="Basic and acidic residues" evidence="1">
    <location>
        <begin position="73"/>
        <end position="86"/>
    </location>
</feature>
<sequence>MVELLANESADDTSKKAYCKKEFREVASKSQALDAKIKSLTASVKEKKTAITKLAEDITALQAGVKALDESVAKAGENRQAEHSEYQDSMSSNSASLDLLSLARERMNKVYNPTMVAETTTKSPYDLSFFQRASVRVQQPPPTFEGGYQKKAEESNGVLKMMGTLSSDIEKEMAVAKTEEENAQADYQETIADAAKKREADMALAASKAQDKADLEGDP</sequence>
<dbReference type="EMBL" id="CAJNDS010002412">
    <property type="protein sequence ID" value="CAE7464802.1"/>
    <property type="molecule type" value="Genomic_DNA"/>
</dbReference>
<accession>A0A812S8Z9</accession>
<feature type="region of interest" description="Disordered" evidence="1">
    <location>
        <begin position="73"/>
        <end position="94"/>
    </location>
</feature>
<gene>
    <name evidence="2" type="ORF">SNAT2548_LOCUS25964</name>
</gene>
<dbReference type="OrthoDB" id="441144at2759"/>
<feature type="region of interest" description="Disordered" evidence="1">
    <location>
        <begin position="199"/>
        <end position="219"/>
    </location>
</feature>
<evidence type="ECO:0000256" key="1">
    <source>
        <dbReference type="SAM" id="MobiDB-lite"/>
    </source>
</evidence>
<dbReference type="Gene3D" id="1.20.5.340">
    <property type="match status" value="1"/>
</dbReference>
<reference evidence="2" key="1">
    <citation type="submission" date="2021-02" db="EMBL/GenBank/DDBJ databases">
        <authorList>
            <person name="Dougan E. K."/>
            <person name="Rhodes N."/>
            <person name="Thang M."/>
            <person name="Chan C."/>
        </authorList>
    </citation>
    <scope>NUCLEOTIDE SEQUENCE</scope>
</reference>
<dbReference type="Proteomes" id="UP000604046">
    <property type="component" value="Unassembled WGS sequence"/>
</dbReference>
<organism evidence="2 3">
    <name type="scientific">Symbiodinium natans</name>
    <dbReference type="NCBI Taxonomy" id="878477"/>
    <lineage>
        <taxon>Eukaryota</taxon>
        <taxon>Sar</taxon>
        <taxon>Alveolata</taxon>
        <taxon>Dinophyceae</taxon>
        <taxon>Suessiales</taxon>
        <taxon>Symbiodiniaceae</taxon>
        <taxon>Symbiodinium</taxon>
    </lineage>
</organism>
<comment type="caution">
    <text evidence="2">The sequence shown here is derived from an EMBL/GenBank/DDBJ whole genome shotgun (WGS) entry which is preliminary data.</text>
</comment>
<proteinExistence type="predicted"/>